<comment type="caution">
    <text evidence="5">The sequence shown here is derived from an EMBL/GenBank/DDBJ whole genome shotgun (WGS) entry which is preliminary data.</text>
</comment>
<organism evidence="5 6">
    <name type="scientific">Dactylosporangium matsuzakiense</name>
    <dbReference type="NCBI Taxonomy" id="53360"/>
    <lineage>
        <taxon>Bacteria</taxon>
        <taxon>Bacillati</taxon>
        <taxon>Actinomycetota</taxon>
        <taxon>Actinomycetes</taxon>
        <taxon>Micromonosporales</taxon>
        <taxon>Micromonosporaceae</taxon>
        <taxon>Dactylosporangium</taxon>
    </lineage>
</organism>
<reference evidence="5" key="2">
    <citation type="submission" date="2023-01" db="EMBL/GenBank/DDBJ databases">
        <authorList>
            <person name="Sun Q."/>
            <person name="Evtushenko L."/>
        </authorList>
    </citation>
    <scope>NUCLEOTIDE SEQUENCE</scope>
    <source>
        <strain evidence="5">VKM Ac-1321</strain>
    </source>
</reference>
<dbReference type="Gene3D" id="3.20.20.80">
    <property type="entry name" value="Glycosidases"/>
    <property type="match status" value="1"/>
</dbReference>
<dbReference type="EMBL" id="BSFP01000043">
    <property type="protein sequence ID" value="GLL04262.1"/>
    <property type="molecule type" value="Genomic_DNA"/>
</dbReference>
<accession>A0A9W6KLG1</accession>
<reference evidence="5" key="1">
    <citation type="journal article" date="2014" name="Int. J. Syst. Evol. Microbiol.">
        <title>Complete genome sequence of Corynebacterium casei LMG S-19264T (=DSM 44701T), isolated from a smear-ripened cheese.</title>
        <authorList>
            <consortium name="US DOE Joint Genome Institute (JGI-PGF)"/>
            <person name="Walter F."/>
            <person name="Albersmeier A."/>
            <person name="Kalinowski J."/>
            <person name="Ruckert C."/>
        </authorList>
    </citation>
    <scope>NUCLEOTIDE SEQUENCE</scope>
    <source>
        <strain evidence="5">VKM Ac-1321</strain>
    </source>
</reference>
<keyword evidence="6" id="KW-1185">Reference proteome</keyword>
<dbReference type="AlphaFoldDB" id="A0A9W6KLG1"/>
<evidence type="ECO:0000256" key="2">
    <source>
        <dbReference type="ARBA" id="ARBA00023295"/>
    </source>
</evidence>
<evidence type="ECO:0000256" key="3">
    <source>
        <dbReference type="RuleBase" id="RU361153"/>
    </source>
</evidence>
<comment type="similarity">
    <text evidence="3">Belongs to the glycosyl hydrolase 5 (cellulase A) family.</text>
</comment>
<keyword evidence="1 3" id="KW-0378">Hydrolase</keyword>
<feature type="domain" description="Glycoside hydrolase family 5" evidence="4">
    <location>
        <begin position="62"/>
        <end position="301"/>
    </location>
</feature>
<dbReference type="GO" id="GO:0009251">
    <property type="term" value="P:glucan catabolic process"/>
    <property type="evidence" value="ECO:0007669"/>
    <property type="project" value="TreeGrafter"/>
</dbReference>
<dbReference type="PANTHER" id="PTHR34142">
    <property type="entry name" value="ENDO-BETA-1,4-GLUCANASE A"/>
    <property type="match status" value="1"/>
</dbReference>
<gene>
    <name evidence="5" type="ORF">GCM10017581_060090</name>
</gene>
<keyword evidence="2 3" id="KW-0326">Glycosidase</keyword>
<sequence>MIRRADSPTMRKPTVIAAIMGIVLALGLAAYWKQPHTAPGAVPAMGAIPAAGLHVRGADVVEGHGEPFVMRGISHPYAWYRERTAAFADIKRLGANTVRVVLTSDVTAREVAGIVERCRNERLVCVLENHDTTGYGERPGAITLDRAAAFWTAVAPSLHGTEAFVVVNLGNEPYGNGDTSGWARDTSAAIATLRAAGVRHLLMADAPNWGQDLSKTMQQHAAAVLAQDPQHNTVFSVHMYGVYDTAAKVTDYLDAFRTAGLPLVVGEFGRRHTDGPVAADAIMRETRTRGIGYLGWSWSGNGGGVEYLDAAEAFDPDRLTDWGRTLFADIRATARELGAFTPASR</sequence>
<dbReference type="PANTHER" id="PTHR34142:SF1">
    <property type="entry name" value="GLYCOSIDE HYDROLASE FAMILY 5 DOMAIN-CONTAINING PROTEIN"/>
    <property type="match status" value="1"/>
</dbReference>
<name>A0A9W6KLG1_9ACTN</name>
<dbReference type="InterPro" id="IPR001547">
    <property type="entry name" value="Glyco_hydro_5"/>
</dbReference>
<dbReference type="GO" id="GO:0004553">
    <property type="term" value="F:hydrolase activity, hydrolyzing O-glycosyl compounds"/>
    <property type="evidence" value="ECO:0007669"/>
    <property type="project" value="InterPro"/>
</dbReference>
<evidence type="ECO:0000313" key="6">
    <source>
        <dbReference type="Proteomes" id="UP001143480"/>
    </source>
</evidence>
<evidence type="ECO:0000256" key="1">
    <source>
        <dbReference type="ARBA" id="ARBA00022801"/>
    </source>
</evidence>
<evidence type="ECO:0000259" key="4">
    <source>
        <dbReference type="Pfam" id="PF00150"/>
    </source>
</evidence>
<protein>
    <recommendedName>
        <fullName evidence="4">Glycoside hydrolase family 5 domain-containing protein</fullName>
    </recommendedName>
</protein>
<dbReference type="Proteomes" id="UP001143480">
    <property type="component" value="Unassembled WGS sequence"/>
</dbReference>
<evidence type="ECO:0000313" key="5">
    <source>
        <dbReference type="EMBL" id="GLL04262.1"/>
    </source>
</evidence>
<proteinExistence type="inferred from homology"/>
<dbReference type="SUPFAM" id="SSF51445">
    <property type="entry name" value="(Trans)glycosidases"/>
    <property type="match status" value="1"/>
</dbReference>
<dbReference type="Pfam" id="PF00150">
    <property type="entry name" value="Cellulase"/>
    <property type="match status" value="1"/>
</dbReference>
<dbReference type="InterPro" id="IPR017853">
    <property type="entry name" value="GH"/>
</dbReference>